<accession>A0A917PH05</accession>
<comment type="caution">
    <text evidence="2">The sequence shown here is derived from an EMBL/GenBank/DDBJ whole genome shotgun (WGS) entry which is preliminary data.</text>
</comment>
<feature type="transmembrane region" description="Helical" evidence="1">
    <location>
        <begin position="18"/>
        <end position="38"/>
    </location>
</feature>
<organism evidence="2 3">
    <name type="scientific">Deinococcus aquiradiocola</name>
    <dbReference type="NCBI Taxonomy" id="393059"/>
    <lineage>
        <taxon>Bacteria</taxon>
        <taxon>Thermotogati</taxon>
        <taxon>Deinococcota</taxon>
        <taxon>Deinococci</taxon>
        <taxon>Deinococcales</taxon>
        <taxon>Deinococcaceae</taxon>
        <taxon>Deinococcus</taxon>
    </lineage>
</organism>
<dbReference type="Proteomes" id="UP000635726">
    <property type="component" value="Unassembled WGS sequence"/>
</dbReference>
<reference evidence="2" key="2">
    <citation type="submission" date="2020-09" db="EMBL/GenBank/DDBJ databases">
        <authorList>
            <person name="Sun Q."/>
            <person name="Ohkuma M."/>
        </authorList>
    </citation>
    <scope>NUCLEOTIDE SEQUENCE</scope>
    <source>
        <strain evidence="2">JCM 14371</strain>
    </source>
</reference>
<proteinExistence type="predicted"/>
<evidence type="ECO:0000256" key="1">
    <source>
        <dbReference type="SAM" id="Phobius"/>
    </source>
</evidence>
<feature type="transmembrane region" description="Helical" evidence="1">
    <location>
        <begin position="139"/>
        <end position="164"/>
    </location>
</feature>
<dbReference type="AlphaFoldDB" id="A0A917PH05"/>
<evidence type="ECO:0000313" key="3">
    <source>
        <dbReference type="Proteomes" id="UP000635726"/>
    </source>
</evidence>
<evidence type="ECO:0000313" key="2">
    <source>
        <dbReference type="EMBL" id="GGJ78290.1"/>
    </source>
</evidence>
<sequence length="229" mass="25871">MSYISVISSKVEFDWKKIIKIAAFVAIISISIFLAISVRRSMIDEAKSPLESIMYLIVGYFASAYNRLALVLSNSLVIPNQGTMYNSLLNILSPPFSNQFSFLKIGDLIGLSEPVVGTDAWIESFSSVSTTGLNPAFNWFTIFGIVYSDFGFYYPVYFLLYGILSGYAWKNYMQKSFLGIALYPWIVLSIFAWWGAENVYIAKRETVIIILIAVFHCALSVYIGIIRRK</sequence>
<evidence type="ECO:0008006" key="4">
    <source>
        <dbReference type="Google" id="ProtNLM"/>
    </source>
</evidence>
<keyword evidence="1" id="KW-0812">Transmembrane</keyword>
<gene>
    <name evidence="2" type="ORF">GCM10008939_22780</name>
</gene>
<keyword evidence="1" id="KW-1133">Transmembrane helix</keyword>
<keyword evidence="1" id="KW-0472">Membrane</keyword>
<feature type="transmembrane region" description="Helical" evidence="1">
    <location>
        <begin position="176"/>
        <end position="195"/>
    </location>
</feature>
<name>A0A917PH05_9DEIO</name>
<reference evidence="2" key="1">
    <citation type="journal article" date="2014" name="Int. J. Syst. Evol. Microbiol.">
        <title>Complete genome sequence of Corynebacterium casei LMG S-19264T (=DSM 44701T), isolated from a smear-ripened cheese.</title>
        <authorList>
            <consortium name="US DOE Joint Genome Institute (JGI-PGF)"/>
            <person name="Walter F."/>
            <person name="Albersmeier A."/>
            <person name="Kalinowski J."/>
            <person name="Ruckert C."/>
        </authorList>
    </citation>
    <scope>NUCLEOTIDE SEQUENCE</scope>
    <source>
        <strain evidence="2">JCM 14371</strain>
    </source>
</reference>
<protein>
    <recommendedName>
        <fullName evidence="4">Oligosaccharide repeat unit polymerase</fullName>
    </recommendedName>
</protein>
<dbReference type="EMBL" id="BMOE01000007">
    <property type="protein sequence ID" value="GGJ78290.1"/>
    <property type="molecule type" value="Genomic_DNA"/>
</dbReference>
<feature type="transmembrane region" description="Helical" evidence="1">
    <location>
        <begin position="207"/>
        <end position="226"/>
    </location>
</feature>
<keyword evidence="3" id="KW-1185">Reference proteome</keyword>